<name>A0ABQ4XSY3_9ASTR</name>
<evidence type="ECO:0000313" key="2">
    <source>
        <dbReference type="Proteomes" id="UP001151760"/>
    </source>
</evidence>
<dbReference type="EMBL" id="BQNB010009778">
    <property type="protein sequence ID" value="GJS68276.1"/>
    <property type="molecule type" value="Genomic_DNA"/>
</dbReference>
<dbReference type="InterPro" id="IPR044974">
    <property type="entry name" value="Disease_R_plants"/>
</dbReference>
<reference evidence="1" key="1">
    <citation type="journal article" date="2022" name="Int. J. Mol. Sci.">
        <title>Draft Genome of Tanacetum Coccineum: Genomic Comparison of Closely Related Tanacetum-Family Plants.</title>
        <authorList>
            <person name="Yamashiro T."/>
            <person name="Shiraishi A."/>
            <person name="Nakayama K."/>
            <person name="Satake H."/>
        </authorList>
    </citation>
    <scope>NUCLEOTIDE SEQUENCE</scope>
</reference>
<organism evidence="1 2">
    <name type="scientific">Tanacetum coccineum</name>
    <dbReference type="NCBI Taxonomy" id="301880"/>
    <lineage>
        <taxon>Eukaryota</taxon>
        <taxon>Viridiplantae</taxon>
        <taxon>Streptophyta</taxon>
        <taxon>Embryophyta</taxon>
        <taxon>Tracheophyta</taxon>
        <taxon>Spermatophyta</taxon>
        <taxon>Magnoliopsida</taxon>
        <taxon>eudicotyledons</taxon>
        <taxon>Gunneridae</taxon>
        <taxon>Pentapetalae</taxon>
        <taxon>asterids</taxon>
        <taxon>campanulids</taxon>
        <taxon>Asterales</taxon>
        <taxon>Asteraceae</taxon>
        <taxon>Asteroideae</taxon>
        <taxon>Anthemideae</taxon>
        <taxon>Anthemidinae</taxon>
        <taxon>Tanacetum</taxon>
    </lineage>
</organism>
<reference evidence="1" key="2">
    <citation type="submission" date="2022-01" db="EMBL/GenBank/DDBJ databases">
        <authorList>
            <person name="Yamashiro T."/>
            <person name="Shiraishi A."/>
            <person name="Satake H."/>
            <person name="Nakayama K."/>
        </authorList>
    </citation>
    <scope>NUCLEOTIDE SEQUENCE</scope>
</reference>
<proteinExistence type="predicted"/>
<gene>
    <name evidence="1" type="ORF">Tco_0682841</name>
</gene>
<dbReference type="Gene3D" id="3.80.10.10">
    <property type="entry name" value="Ribonuclease Inhibitor"/>
    <property type="match status" value="1"/>
</dbReference>
<comment type="caution">
    <text evidence="1">The sequence shown here is derived from an EMBL/GenBank/DDBJ whole genome shotgun (WGS) entry which is preliminary data.</text>
</comment>
<keyword evidence="2" id="KW-1185">Reference proteome</keyword>
<dbReference type="PANTHER" id="PTHR11017">
    <property type="entry name" value="LEUCINE-RICH REPEAT-CONTAINING PROTEIN"/>
    <property type="match status" value="1"/>
</dbReference>
<protein>
    <submittedName>
        <fullName evidence="1">NB-ARC domains-containing protein</fullName>
    </submittedName>
</protein>
<accession>A0ABQ4XSY3</accession>
<dbReference type="PANTHER" id="PTHR11017:SF573">
    <property type="entry name" value="ADP-RIBOSYL CYCLASE_CYCLIC ADP-RIBOSE HYDROLASE"/>
    <property type="match status" value="1"/>
</dbReference>
<sequence>MKLRYCCNLTTTPDFSEITNLEELSLEGCLNLDTFHPSIGMLKRLVAINLSDCKRLRSFPSNLKMDKLPADSGRIKTLVELHIDGTAITERPGCSSVFCQSRWWTHYKKIGLL</sequence>
<dbReference type="SUPFAM" id="SSF52058">
    <property type="entry name" value="L domain-like"/>
    <property type="match status" value="1"/>
</dbReference>
<dbReference type="InterPro" id="IPR032675">
    <property type="entry name" value="LRR_dom_sf"/>
</dbReference>
<evidence type="ECO:0000313" key="1">
    <source>
        <dbReference type="EMBL" id="GJS68276.1"/>
    </source>
</evidence>
<dbReference type="Proteomes" id="UP001151760">
    <property type="component" value="Unassembled WGS sequence"/>
</dbReference>